<dbReference type="GO" id="GO:0102102">
    <property type="term" value="F:homocarnosine synthase activity"/>
    <property type="evidence" value="ECO:0007669"/>
    <property type="project" value="TreeGrafter"/>
</dbReference>
<dbReference type="GeneTree" id="ENSGT00990000203796"/>
<dbReference type="AlphaFoldDB" id="A0A7N4NQE0"/>
<accession>A0A7N4NQE0</accession>
<keyword evidence="3" id="KW-1185">Reference proteome</keyword>
<dbReference type="InterPro" id="IPR031046">
    <property type="entry name" value="CARNS1"/>
</dbReference>
<gene>
    <name evidence="2" type="primary">CARNS1</name>
</gene>
<reference evidence="2" key="2">
    <citation type="submission" date="2025-08" db="UniProtKB">
        <authorList>
            <consortium name="Ensembl"/>
        </authorList>
    </citation>
    <scope>IDENTIFICATION</scope>
</reference>
<dbReference type="GO" id="GO:0035499">
    <property type="term" value="P:carnosine biosynthetic process"/>
    <property type="evidence" value="ECO:0007669"/>
    <property type="project" value="InterPro"/>
</dbReference>
<evidence type="ECO:0000313" key="3">
    <source>
        <dbReference type="Proteomes" id="UP000007648"/>
    </source>
</evidence>
<dbReference type="InParanoid" id="A0A7N4NQE0"/>
<dbReference type="Proteomes" id="UP000007648">
    <property type="component" value="Unassembled WGS sequence"/>
</dbReference>
<feature type="compositionally biased region" description="Pro residues" evidence="1">
    <location>
        <begin position="41"/>
        <end position="56"/>
    </location>
</feature>
<feature type="compositionally biased region" description="Low complexity" evidence="1">
    <location>
        <begin position="271"/>
        <end position="292"/>
    </location>
</feature>
<feature type="region of interest" description="Disordered" evidence="1">
    <location>
        <begin position="13"/>
        <end position="56"/>
    </location>
</feature>
<feature type="compositionally biased region" description="Low complexity" evidence="1">
    <location>
        <begin position="299"/>
        <end position="322"/>
    </location>
</feature>
<reference evidence="2" key="3">
    <citation type="submission" date="2025-09" db="UniProtKB">
        <authorList>
            <consortium name="Ensembl"/>
        </authorList>
    </citation>
    <scope>IDENTIFICATION</scope>
</reference>
<reference evidence="2 3" key="1">
    <citation type="journal article" date="2011" name="Proc. Natl. Acad. Sci. U.S.A.">
        <title>Genetic diversity and population structure of the endangered marsupial Sarcophilus harrisii (Tasmanian devil).</title>
        <authorList>
            <person name="Miller W."/>
            <person name="Hayes V.M."/>
            <person name="Ratan A."/>
            <person name="Petersen D.C."/>
            <person name="Wittekindt N.E."/>
            <person name="Miller J."/>
            <person name="Walenz B."/>
            <person name="Knight J."/>
            <person name="Qi J."/>
            <person name="Zhao F."/>
            <person name="Wang Q."/>
            <person name="Bedoya-Reina O.C."/>
            <person name="Katiyar N."/>
            <person name="Tomsho L.P."/>
            <person name="Kasson L.M."/>
            <person name="Hardie R.A."/>
            <person name="Woodbridge P."/>
            <person name="Tindall E.A."/>
            <person name="Bertelsen M.F."/>
            <person name="Dixon D."/>
            <person name="Pyecroft S."/>
            <person name="Helgen K.M."/>
            <person name="Lesk A.M."/>
            <person name="Pringle T.H."/>
            <person name="Patterson N."/>
            <person name="Zhang Y."/>
            <person name="Kreiss A."/>
            <person name="Woods G.M."/>
            <person name="Jones M.E."/>
            <person name="Schuster S.C."/>
        </authorList>
    </citation>
    <scope>NUCLEOTIDE SEQUENCE [LARGE SCALE GENOMIC DNA]</scope>
</reference>
<dbReference type="GO" id="GO:0047730">
    <property type="term" value="F:carnosine synthase activity"/>
    <property type="evidence" value="ECO:0007669"/>
    <property type="project" value="InterPro"/>
</dbReference>
<evidence type="ECO:0000313" key="2">
    <source>
        <dbReference type="Ensembl" id="ENSSHAP00000026324.1"/>
    </source>
</evidence>
<organism evidence="2 3">
    <name type="scientific">Sarcophilus harrisii</name>
    <name type="common">Tasmanian devil</name>
    <name type="synonym">Sarcophilus laniarius</name>
    <dbReference type="NCBI Taxonomy" id="9305"/>
    <lineage>
        <taxon>Eukaryota</taxon>
        <taxon>Metazoa</taxon>
        <taxon>Chordata</taxon>
        <taxon>Craniata</taxon>
        <taxon>Vertebrata</taxon>
        <taxon>Euteleostomi</taxon>
        <taxon>Mammalia</taxon>
        <taxon>Metatheria</taxon>
        <taxon>Dasyuromorphia</taxon>
        <taxon>Dasyuridae</taxon>
        <taxon>Sarcophilus</taxon>
    </lineage>
</organism>
<proteinExistence type="predicted"/>
<dbReference type="GO" id="GO:0016887">
    <property type="term" value="F:ATP hydrolysis activity"/>
    <property type="evidence" value="ECO:0007669"/>
    <property type="project" value="InterPro"/>
</dbReference>
<dbReference type="PANTHER" id="PTHR48066:SF1">
    <property type="entry name" value="CARNOSINE SYNTHASE 1"/>
    <property type="match status" value="1"/>
</dbReference>
<dbReference type="Ensembl" id="ENSSHAT00000038310.1">
    <property type="protein sequence ID" value="ENSSHAP00000026324.1"/>
    <property type="gene ID" value="ENSSHAG00000023289.1"/>
</dbReference>
<evidence type="ECO:0000256" key="1">
    <source>
        <dbReference type="SAM" id="MobiDB-lite"/>
    </source>
</evidence>
<protein>
    <submittedName>
        <fullName evidence="2">Uncharacterized protein</fullName>
    </submittedName>
</protein>
<feature type="region of interest" description="Disordered" evidence="1">
    <location>
        <begin position="238"/>
        <end position="322"/>
    </location>
</feature>
<dbReference type="PANTHER" id="PTHR48066">
    <property type="entry name" value="CARNOSINE SYNTHASE 1"/>
    <property type="match status" value="1"/>
</dbReference>
<name>A0A7N4NQE0_SARHA</name>
<feature type="compositionally biased region" description="Gly residues" evidence="1">
    <location>
        <begin position="240"/>
        <end position="270"/>
    </location>
</feature>
<sequence length="322" mass="32465">MFEGCSPCASRCPGRLPPLPHSGPGAVQLTLLLPDPDPRPPRGPQPPFCLSLPPPAQSEPLSLKLSLGQMLPDLAQPMAAKDQEDEGCGEQHGGTELPPRGPLLGSWHQDVNLACKSCPEEGASRAWTTFYYNLLQSCLQQAGLPETGDRSLEPHPGCPGAEVTMCILGSPSSFFSVLLEGGAQSPGNSLLCLSPSWLSKVPVAGEPGDSALLVSKAVAFYPGGLSFLEEFAPPEAGHLLPGGAGAQGRPRPGGGGAEPGPGLPRGGLGRAGPPSGGPAARPAAPGPERQGGSARHAGPDLQAPPAAAGPGAGPEPVARGAQ</sequence>